<dbReference type="PATRIC" id="fig|989403.3.peg.1959"/>
<accession>A0A165Z6F2</accession>
<feature type="compositionally biased region" description="Polar residues" evidence="6">
    <location>
        <begin position="564"/>
        <end position="576"/>
    </location>
</feature>
<evidence type="ECO:0000256" key="6">
    <source>
        <dbReference type="SAM" id="MobiDB-lite"/>
    </source>
</evidence>
<dbReference type="PANTHER" id="PTHR37937">
    <property type="entry name" value="CONJUGATIVE TRANSFER: DNA TRANSPORT"/>
    <property type="match status" value="1"/>
</dbReference>
<evidence type="ECO:0000256" key="5">
    <source>
        <dbReference type="ARBA" id="ARBA00023136"/>
    </source>
</evidence>
<dbReference type="Proteomes" id="UP000076577">
    <property type="component" value="Unassembled WGS sequence"/>
</dbReference>
<evidence type="ECO:0000256" key="3">
    <source>
        <dbReference type="ARBA" id="ARBA00022692"/>
    </source>
</evidence>
<evidence type="ECO:0000259" key="8">
    <source>
        <dbReference type="Pfam" id="PF10412"/>
    </source>
</evidence>
<dbReference type="RefSeq" id="WP_068005064.1">
    <property type="nucleotide sequence ID" value="NZ_FOFM01000002.1"/>
</dbReference>
<dbReference type="PANTHER" id="PTHR37937:SF1">
    <property type="entry name" value="CONJUGATIVE TRANSFER: DNA TRANSPORT"/>
    <property type="match status" value="1"/>
</dbReference>
<name>A0A165Z6F2_9HYPH</name>
<evidence type="ECO:0000256" key="7">
    <source>
        <dbReference type="SAM" id="Phobius"/>
    </source>
</evidence>
<proteinExistence type="predicted"/>
<comment type="caution">
    <text evidence="9">The sequence shown here is derived from an EMBL/GenBank/DDBJ whole genome shotgun (WGS) entry which is preliminary data.</text>
</comment>
<evidence type="ECO:0000256" key="1">
    <source>
        <dbReference type="ARBA" id="ARBA00004651"/>
    </source>
</evidence>
<feature type="compositionally biased region" description="Basic and acidic residues" evidence="6">
    <location>
        <begin position="589"/>
        <end position="602"/>
    </location>
</feature>
<keyword evidence="5 7" id="KW-0472">Membrane</keyword>
<reference evidence="9 10" key="1">
    <citation type="journal article" date="2016" name="Front. Microbiol.">
        <title>Comparative Genomic Analysis Reveals a Diverse Repertoire of Genes Involved in Prokaryote-Eukaryote Interactions within the Pseudovibrio Genus.</title>
        <authorList>
            <person name="Romano S."/>
            <person name="Fernandez-Guerra A."/>
            <person name="Reen F.J."/>
            <person name="Glockner F.O."/>
            <person name="Crowley S.P."/>
            <person name="O'Sullivan O."/>
            <person name="Cotter P.D."/>
            <person name="Adams C."/>
            <person name="Dobson A.D."/>
            <person name="O'Gara F."/>
        </authorList>
    </citation>
    <scope>NUCLEOTIDE SEQUENCE [LARGE SCALE GENOMIC DNA]</scope>
    <source>
        <strain evidence="9 10">Ad2</strain>
    </source>
</reference>
<sequence>MPLFYRLVFISMCSGFIAVGVYTLGFEFFPAQANFVAFSREFGALNCIRAHLQSFWDVNAQAEWGSCKNFLIKYDILWSVWPRIYALEISTLIAFASGVWAYLLHSESSTQTLRVTSGGRLLEGREALRVFQSSLKPQLQQNGEGAAVAEGVNSSLKQELRHYLIRGGTGSGKTQVMLRLVSDWIEKQEPVIALDLKGALTSTLGSNEGPTKPILLSPGDARSHEWLIGYDCTDEADAHELANHLIPKSEKNAFFSKAAQNILVAIILKLQAEKPRKWSWQDLYAHICLTPDELGAICKRYFPQSAILFEGDSRSSTMDVLSTLSTNLVTVRLLAHAWGRNTPKFAMRHWLKKGKAKQRLVILGWSEKSREVSASWVAAFSSLMGSYIASPDIPESDAKSVNLALDEFGNLPKMPGLASAINMGRSKGLCAALVIQDIGQLKQVYGSDVANGWLSTIGNHIVCRLGPGPSNDEVSRSVGEQEIEELQVTENSSANGNSTSKQWVKKSRPIIKPNELLSKLQVTETGYSFLLFGIDANAYIFWNSFITLPKLRKTFVPLKRAKSKQTPQRSTPQSPSKVKVPAPKTAQLKTEKLERLLNKKQP</sequence>
<evidence type="ECO:0000256" key="2">
    <source>
        <dbReference type="ARBA" id="ARBA00022475"/>
    </source>
</evidence>
<protein>
    <submittedName>
        <fullName evidence="9">Coupling protein TraD</fullName>
    </submittedName>
</protein>
<dbReference type="AlphaFoldDB" id="A0A165Z6F2"/>
<evidence type="ECO:0000313" key="9">
    <source>
        <dbReference type="EMBL" id="KZL19552.1"/>
    </source>
</evidence>
<keyword evidence="3 7" id="KW-0812">Transmembrane</keyword>
<keyword evidence="2" id="KW-1003">Cell membrane</keyword>
<dbReference type="InterPro" id="IPR051539">
    <property type="entry name" value="T4SS-coupling_protein"/>
</dbReference>
<comment type="subcellular location">
    <subcellularLocation>
        <location evidence="1">Cell membrane</location>
        <topology evidence="1">Multi-pass membrane protein</topology>
    </subcellularLocation>
</comment>
<evidence type="ECO:0000256" key="4">
    <source>
        <dbReference type="ARBA" id="ARBA00022989"/>
    </source>
</evidence>
<feature type="transmembrane region" description="Helical" evidence="7">
    <location>
        <begin position="7"/>
        <end position="25"/>
    </location>
</feature>
<dbReference type="Pfam" id="PF10412">
    <property type="entry name" value="TrwB_AAD_bind"/>
    <property type="match status" value="1"/>
</dbReference>
<evidence type="ECO:0000313" key="10">
    <source>
        <dbReference type="Proteomes" id="UP000076577"/>
    </source>
</evidence>
<keyword evidence="10" id="KW-1185">Reference proteome</keyword>
<gene>
    <name evidence="9" type="primary">traD</name>
    <name evidence="9" type="ORF">PsAD2_01830</name>
</gene>
<keyword evidence="4 7" id="KW-1133">Transmembrane helix</keyword>
<dbReference type="STRING" id="989403.SAMN05421798_102391"/>
<dbReference type="InterPro" id="IPR019476">
    <property type="entry name" value="T4SS_TraD_DNA-bd"/>
</dbReference>
<dbReference type="EMBL" id="LMCB01000013">
    <property type="protein sequence ID" value="KZL19552.1"/>
    <property type="molecule type" value="Genomic_DNA"/>
</dbReference>
<dbReference type="InterPro" id="IPR027417">
    <property type="entry name" value="P-loop_NTPase"/>
</dbReference>
<dbReference type="GO" id="GO:0005886">
    <property type="term" value="C:plasma membrane"/>
    <property type="evidence" value="ECO:0007669"/>
    <property type="project" value="UniProtKB-SubCell"/>
</dbReference>
<dbReference type="Gene3D" id="3.40.50.300">
    <property type="entry name" value="P-loop containing nucleotide triphosphate hydrolases"/>
    <property type="match status" value="2"/>
</dbReference>
<dbReference type="SUPFAM" id="SSF52540">
    <property type="entry name" value="P-loop containing nucleoside triphosphate hydrolases"/>
    <property type="match status" value="1"/>
</dbReference>
<dbReference type="CDD" id="cd01127">
    <property type="entry name" value="TrwB_TraG_TraD_VirD4"/>
    <property type="match status" value="1"/>
</dbReference>
<organism evidence="9 10">
    <name type="scientific">Pseudovibrio axinellae</name>
    <dbReference type="NCBI Taxonomy" id="989403"/>
    <lineage>
        <taxon>Bacteria</taxon>
        <taxon>Pseudomonadati</taxon>
        <taxon>Pseudomonadota</taxon>
        <taxon>Alphaproteobacteria</taxon>
        <taxon>Hyphomicrobiales</taxon>
        <taxon>Stappiaceae</taxon>
        <taxon>Pseudovibrio</taxon>
    </lineage>
</organism>
<feature type="domain" description="Type IV secretion system coupling protein TraD DNA-binding" evidence="8">
    <location>
        <begin position="151"/>
        <end position="517"/>
    </location>
</feature>
<feature type="region of interest" description="Disordered" evidence="6">
    <location>
        <begin position="559"/>
        <end position="602"/>
    </location>
</feature>